<gene>
    <name evidence="7" type="ORF">HaLaN_03020</name>
</gene>
<accession>A0A699YPL6</accession>
<dbReference type="SMART" id="SM01011">
    <property type="entry name" value="AMP_N"/>
    <property type="match status" value="1"/>
</dbReference>
<dbReference type="GO" id="GO:0030145">
    <property type="term" value="F:manganese ion binding"/>
    <property type="evidence" value="ECO:0007669"/>
    <property type="project" value="InterPro"/>
</dbReference>
<dbReference type="PANTHER" id="PTHR48480:SF2">
    <property type="entry name" value="PEPTIDASE D"/>
    <property type="match status" value="1"/>
</dbReference>
<organism evidence="7 8">
    <name type="scientific">Haematococcus lacustris</name>
    <name type="common">Green alga</name>
    <name type="synonym">Haematococcus pluvialis</name>
    <dbReference type="NCBI Taxonomy" id="44745"/>
    <lineage>
        <taxon>Eukaryota</taxon>
        <taxon>Viridiplantae</taxon>
        <taxon>Chlorophyta</taxon>
        <taxon>core chlorophytes</taxon>
        <taxon>Chlorophyceae</taxon>
        <taxon>CS clade</taxon>
        <taxon>Chlamydomonadales</taxon>
        <taxon>Haematococcaceae</taxon>
        <taxon>Haematococcus</taxon>
    </lineage>
</organism>
<evidence type="ECO:0000256" key="5">
    <source>
        <dbReference type="ARBA" id="ARBA00023049"/>
    </source>
</evidence>
<dbReference type="InterPro" id="IPR036005">
    <property type="entry name" value="Creatinase/aminopeptidase-like"/>
</dbReference>
<comment type="caution">
    <text evidence="7">The sequence shown here is derived from an EMBL/GenBank/DDBJ whole genome shotgun (WGS) entry which is preliminary data.</text>
</comment>
<dbReference type="InterPro" id="IPR007865">
    <property type="entry name" value="Aminopep_P_N"/>
</dbReference>
<keyword evidence="3" id="KW-0378">Hydrolase</keyword>
<evidence type="ECO:0000259" key="6">
    <source>
        <dbReference type="SMART" id="SM01011"/>
    </source>
</evidence>
<keyword evidence="5" id="KW-0482">Metalloprotease</keyword>
<dbReference type="GO" id="GO:0070006">
    <property type="term" value="F:metalloaminopeptidase activity"/>
    <property type="evidence" value="ECO:0007669"/>
    <property type="project" value="InterPro"/>
</dbReference>
<keyword evidence="2" id="KW-0479">Metal-binding</keyword>
<evidence type="ECO:0000256" key="3">
    <source>
        <dbReference type="ARBA" id="ARBA00022801"/>
    </source>
</evidence>
<dbReference type="SUPFAM" id="SSF55920">
    <property type="entry name" value="Creatinase/aminopeptidase"/>
    <property type="match status" value="1"/>
</dbReference>
<feature type="domain" description="Aminopeptidase P N-terminal" evidence="6">
    <location>
        <begin position="51"/>
        <end position="180"/>
    </location>
</feature>
<dbReference type="PANTHER" id="PTHR48480">
    <property type="match status" value="1"/>
</dbReference>
<evidence type="ECO:0000256" key="2">
    <source>
        <dbReference type="ARBA" id="ARBA00022723"/>
    </source>
</evidence>
<dbReference type="GO" id="GO:0016805">
    <property type="term" value="F:dipeptidase activity"/>
    <property type="evidence" value="ECO:0007669"/>
    <property type="project" value="UniProtKB-KW"/>
</dbReference>
<dbReference type="Gene3D" id="3.90.230.10">
    <property type="entry name" value="Creatinase/methionine aminopeptidase superfamily"/>
    <property type="match status" value="1"/>
</dbReference>
<dbReference type="Gene3D" id="3.40.350.10">
    <property type="entry name" value="Creatinase/prolidase N-terminal domain"/>
    <property type="match status" value="1"/>
</dbReference>
<dbReference type="InterPro" id="IPR029149">
    <property type="entry name" value="Creatin/AminoP/Spt16_N"/>
</dbReference>
<dbReference type="InterPro" id="IPR052433">
    <property type="entry name" value="X-Pro_dipept-like"/>
</dbReference>
<keyword evidence="4" id="KW-0224">Dipeptidase</keyword>
<dbReference type="GO" id="GO:0006508">
    <property type="term" value="P:proteolysis"/>
    <property type="evidence" value="ECO:0007669"/>
    <property type="project" value="UniProtKB-KW"/>
</dbReference>
<dbReference type="Proteomes" id="UP000485058">
    <property type="component" value="Unassembled WGS sequence"/>
</dbReference>
<feature type="non-terminal residue" evidence="7">
    <location>
        <position position="220"/>
    </location>
</feature>
<keyword evidence="1" id="KW-0645">Protease</keyword>
<dbReference type="AlphaFoldDB" id="A0A699YPL6"/>
<sequence>MLLRHGGTGCALRKLHVWARNVPRAMARTSAPSKPQEPDLFHMGQSTLKVSRSQLHGPIREKLVAAMKERLGDSPAVGVALGGDAFHVYSSDGELIFKQEAYMHYLFGVSEEGWWGAVDLFSGQAHLFMPRLPEAYAVWMGPLKSCQDYRLKTCPAHCARYSAASRGPGPTPRQLTRRHPLKTEQEVAILRYANQVGSAAHVAMMRAAEPGLMEYQLEAT</sequence>
<name>A0A699YPL6_HAELA</name>
<evidence type="ECO:0000256" key="4">
    <source>
        <dbReference type="ARBA" id="ARBA00022997"/>
    </source>
</evidence>
<evidence type="ECO:0000313" key="7">
    <source>
        <dbReference type="EMBL" id="GFH08109.1"/>
    </source>
</evidence>
<dbReference type="Pfam" id="PF05195">
    <property type="entry name" value="AMP_N"/>
    <property type="match status" value="1"/>
</dbReference>
<keyword evidence="8" id="KW-1185">Reference proteome</keyword>
<proteinExistence type="predicted"/>
<dbReference type="EMBL" id="BLLF01000137">
    <property type="protein sequence ID" value="GFH08109.1"/>
    <property type="molecule type" value="Genomic_DNA"/>
</dbReference>
<dbReference type="SUPFAM" id="SSF53092">
    <property type="entry name" value="Creatinase/prolidase N-terminal domain"/>
    <property type="match status" value="1"/>
</dbReference>
<reference evidence="7 8" key="1">
    <citation type="submission" date="2020-02" db="EMBL/GenBank/DDBJ databases">
        <title>Draft genome sequence of Haematococcus lacustris strain NIES-144.</title>
        <authorList>
            <person name="Morimoto D."/>
            <person name="Nakagawa S."/>
            <person name="Yoshida T."/>
            <person name="Sawayama S."/>
        </authorList>
    </citation>
    <scope>NUCLEOTIDE SEQUENCE [LARGE SCALE GENOMIC DNA]</scope>
    <source>
        <strain evidence="7 8">NIES-144</strain>
    </source>
</reference>
<evidence type="ECO:0000313" key="8">
    <source>
        <dbReference type="Proteomes" id="UP000485058"/>
    </source>
</evidence>
<evidence type="ECO:0000256" key="1">
    <source>
        <dbReference type="ARBA" id="ARBA00022670"/>
    </source>
</evidence>
<protein>
    <submittedName>
        <fullName evidence="7">AMP_N domain-containing protein</fullName>
    </submittedName>
</protein>